<keyword evidence="6" id="KW-1185">Reference proteome</keyword>
<gene>
    <name evidence="5" type="ORF">QJV27_09185</name>
</gene>
<evidence type="ECO:0000313" key="6">
    <source>
        <dbReference type="Proteomes" id="UP001431634"/>
    </source>
</evidence>
<dbReference type="InterPro" id="IPR029044">
    <property type="entry name" value="Nucleotide-diphossugar_trans"/>
</dbReference>
<keyword evidence="1" id="KW-0328">Glycosyltransferase</keyword>
<dbReference type="InterPro" id="IPR050748">
    <property type="entry name" value="Glycosyltrans_8_dom-fam"/>
</dbReference>
<dbReference type="PANTHER" id="PTHR13778">
    <property type="entry name" value="GLYCOSYLTRANSFERASE 8 DOMAIN-CONTAINING PROTEIN"/>
    <property type="match status" value="1"/>
</dbReference>
<evidence type="ECO:0000256" key="2">
    <source>
        <dbReference type="ARBA" id="ARBA00022679"/>
    </source>
</evidence>
<accession>A0ABT6Q327</accession>
<proteinExistence type="predicted"/>
<sequence length="640" mass="76521">MHNISIYVSYHDKCDLIKTSYFKPIQVGTALNEPYYENELNDAIANNISAKNQSFCELTAQYWAWKNDQDSDYIGFYHYRRHFILNINNHQESDEYGVVNYPHINETYCDDIGYSDLALARFLKNIDVVVPEKWDVRNVNAKNNLDQYEQGKNLNISDYHACLSILNQKYPEYMDAAERYNQSHYGYYTNMFIMKRHIFLQYCQWLFDILFTLEKQIDLSERNVQEYRVFGYLAEWLLGIYITKLQENKNLNIVPCRRTFIHSTNTGRYSLSSSQNFAPTQTNQKLIQELEKQYQQIVPIVTAFNENYAISGAALLQSIIENSRRNYFYDLYIIEGALSDITKFNFKLLLKKHSNFRLTFINGDRFFENKSLELHDHFTKETYYRVLIPKLLPFYNKVIYLDADLIVNNDIQQLFAIDIGDHYIGAVKDYVMRGFIKNEIICRAEGDYYTAKDYLTQYLQLKYPYDYVQAGVLILNTQQIRKFNIDDFIMQDISKRYYWFLDQDLLNKHCEGHIYFIDMKWNVLHGNGNVDSFFKKLPLPIMQEYFTARQDPWIIHFAGDKKPWTHPDIDFAQVFFFYLRNTPWINFSLKYQKNFTSPFKSIRNFDVRSLLRPVINKILPLGTNRRKRAYKFYIKIKKYL</sequence>
<dbReference type="InterPro" id="IPR025536">
    <property type="entry name" value="DUF4422"/>
</dbReference>
<evidence type="ECO:0000259" key="4">
    <source>
        <dbReference type="Pfam" id="PF14393"/>
    </source>
</evidence>
<feature type="domain" description="DUF4422" evidence="4">
    <location>
        <begin position="6"/>
        <end position="244"/>
    </location>
</feature>
<dbReference type="PANTHER" id="PTHR13778:SF47">
    <property type="entry name" value="LIPOPOLYSACCHARIDE 1,3-GALACTOSYLTRANSFERASE"/>
    <property type="match status" value="1"/>
</dbReference>
<dbReference type="Gene3D" id="3.90.550.10">
    <property type="entry name" value="Spore Coat Polysaccharide Biosynthesis Protein SpsA, Chain A"/>
    <property type="match status" value="1"/>
</dbReference>
<dbReference type="CDD" id="cd04194">
    <property type="entry name" value="GT8_A4GalT_like"/>
    <property type="match status" value="1"/>
</dbReference>
<keyword evidence="2" id="KW-0808">Transferase</keyword>
<name>A0ABT6Q327_9PROT</name>
<dbReference type="Pfam" id="PF14393">
    <property type="entry name" value="DUF4422"/>
    <property type="match status" value="1"/>
</dbReference>
<dbReference type="EMBL" id="JASBAO010000001">
    <property type="protein sequence ID" value="MDI2091534.1"/>
    <property type="molecule type" value="Genomic_DNA"/>
</dbReference>
<comment type="caution">
    <text evidence="5">The sequence shown here is derived from an EMBL/GenBank/DDBJ whole genome shotgun (WGS) entry which is preliminary data.</text>
</comment>
<keyword evidence="3" id="KW-0479">Metal-binding</keyword>
<dbReference type="Proteomes" id="UP001431634">
    <property type="component" value="Unassembled WGS sequence"/>
</dbReference>
<evidence type="ECO:0000256" key="3">
    <source>
        <dbReference type="ARBA" id="ARBA00022723"/>
    </source>
</evidence>
<evidence type="ECO:0000256" key="1">
    <source>
        <dbReference type="ARBA" id="ARBA00022676"/>
    </source>
</evidence>
<evidence type="ECO:0000313" key="5">
    <source>
        <dbReference type="EMBL" id="MDI2091534.1"/>
    </source>
</evidence>
<protein>
    <submittedName>
        <fullName evidence="5">DUF4422 domain-containing protein</fullName>
    </submittedName>
</protein>
<dbReference type="InterPro" id="IPR002495">
    <property type="entry name" value="Glyco_trans_8"/>
</dbReference>
<dbReference type="SUPFAM" id="SSF53448">
    <property type="entry name" value="Nucleotide-diphospho-sugar transferases"/>
    <property type="match status" value="1"/>
</dbReference>
<dbReference type="RefSeq" id="WP_281448624.1">
    <property type="nucleotide sequence ID" value="NZ_JASBAO010000001.1"/>
</dbReference>
<reference evidence="5" key="1">
    <citation type="submission" date="2023-05" db="EMBL/GenBank/DDBJ databases">
        <title>Whole genome sequence of Commensalibacter sp.</title>
        <authorList>
            <person name="Charoenyingcharoen P."/>
            <person name="Yukphan P."/>
        </authorList>
    </citation>
    <scope>NUCLEOTIDE SEQUENCE</scope>
    <source>
        <strain evidence="5">TBRC 16381</strain>
    </source>
</reference>
<organism evidence="5 6">
    <name type="scientific">Commensalibacter oyaizuii</name>
    <dbReference type="NCBI Taxonomy" id="3043873"/>
    <lineage>
        <taxon>Bacteria</taxon>
        <taxon>Pseudomonadati</taxon>
        <taxon>Pseudomonadota</taxon>
        <taxon>Alphaproteobacteria</taxon>
        <taxon>Acetobacterales</taxon>
        <taxon>Acetobacteraceae</taxon>
    </lineage>
</organism>
<dbReference type="Pfam" id="PF01501">
    <property type="entry name" value="Glyco_transf_8"/>
    <property type="match status" value="1"/>
</dbReference>